<organism evidence="1 2">
    <name type="scientific">Smittium mucronatum</name>
    <dbReference type="NCBI Taxonomy" id="133383"/>
    <lineage>
        <taxon>Eukaryota</taxon>
        <taxon>Fungi</taxon>
        <taxon>Fungi incertae sedis</taxon>
        <taxon>Zoopagomycota</taxon>
        <taxon>Kickxellomycotina</taxon>
        <taxon>Harpellomycetes</taxon>
        <taxon>Harpellales</taxon>
        <taxon>Legeriomycetaceae</taxon>
        <taxon>Smittium</taxon>
    </lineage>
</organism>
<comment type="caution">
    <text evidence="1">The sequence shown here is derived from an EMBL/GenBank/DDBJ whole genome shotgun (WGS) entry which is preliminary data.</text>
</comment>
<protein>
    <submittedName>
        <fullName evidence="1">Uncharacterized protein</fullName>
    </submittedName>
</protein>
<dbReference type="EMBL" id="LSSL01003434">
    <property type="protein sequence ID" value="OLY80483.1"/>
    <property type="molecule type" value="Genomic_DNA"/>
</dbReference>
<dbReference type="AlphaFoldDB" id="A0A1R0GUB7"/>
<proteinExistence type="predicted"/>
<sequence length="102" mass="11469">MELYFLLDSLFLNFLNGFRDSSYKLLYFLKRDFMPILDSLRIFEALIPPNLNGLLESSFSLPRCGSSSNVIIDDSPSSEALFCDEDGKSELGIPAATSELFE</sequence>
<gene>
    <name evidence="1" type="ORF">AYI68_g5423</name>
</gene>
<dbReference type="Proteomes" id="UP000187455">
    <property type="component" value="Unassembled WGS sequence"/>
</dbReference>
<evidence type="ECO:0000313" key="2">
    <source>
        <dbReference type="Proteomes" id="UP000187455"/>
    </source>
</evidence>
<evidence type="ECO:0000313" key="1">
    <source>
        <dbReference type="EMBL" id="OLY80483.1"/>
    </source>
</evidence>
<reference evidence="1 2" key="1">
    <citation type="journal article" date="2016" name="Mol. Biol. Evol.">
        <title>Genome-Wide Survey of Gut Fungi (Harpellales) Reveals the First Horizontally Transferred Ubiquitin Gene from a Mosquito Host.</title>
        <authorList>
            <person name="Wang Y."/>
            <person name="White M.M."/>
            <person name="Kvist S."/>
            <person name="Moncalvo J.M."/>
        </authorList>
    </citation>
    <scope>NUCLEOTIDE SEQUENCE [LARGE SCALE GENOMIC DNA]</scope>
    <source>
        <strain evidence="1 2">ALG-7-W6</strain>
    </source>
</reference>
<keyword evidence="2" id="KW-1185">Reference proteome</keyword>
<accession>A0A1R0GUB7</accession>
<name>A0A1R0GUB7_9FUNG</name>